<dbReference type="EMBL" id="JBHRRZ010000008">
    <property type="protein sequence ID" value="MFC2947577.1"/>
    <property type="molecule type" value="Genomic_DNA"/>
</dbReference>
<gene>
    <name evidence="3" type="ORF">ACFODW_04325</name>
</gene>
<proteinExistence type="predicted"/>
<organism evidence="3 4">
    <name type="scientific">Virgibacillus sediminis</name>
    <dbReference type="NCBI Taxonomy" id="202260"/>
    <lineage>
        <taxon>Bacteria</taxon>
        <taxon>Bacillati</taxon>
        <taxon>Bacillota</taxon>
        <taxon>Bacilli</taxon>
        <taxon>Bacillales</taxon>
        <taxon>Bacillaceae</taxon>
        <taxon>Virgibacillus</taxon>
    </lineage>
</organism>
<keyword evidence="4" id="KW-1185">Reference proteome</keyword>
<feature type="signal peptide" evidence="2">
    <location>
        <begin position="1"/>
        <end position="27"/>
    </location>
</feature>
<feature type="region of interest" description="Disordered" evidence="1">
    <location>
        <begin position="179"/>
        <end position="210"/>
    </location>
</feature>
<protein>
    <submittedName>
        <fullName evidence="3">Uncharacterized protein</fullName>
    </submittedName>
</protein>
<evidence type="ECO:0000256" key="2">
    <source>
        <dbReference type="SAM" id="SignalP"/>
    </source>
</evidence>
<feature type="compositionally biased region" description="Acidic residues" evidence="1">
    <location>
        <begin position="198"/>
        <end position="210"/>
    </location>
</feature>
<evidence type="ECO:0000313" key="4">
    <source>
        <dbReference type="Proteomes" id="UP001595387"/>
    </source>
</evidence>
<name>A0ABV7A3D5_9BACI</name>
<reference evidence="4" key="1">
    <citation type="journal article" date="2019" name="Int. J. Syst. Evol. Microbiol.">
        <title>The Global Catalogue of Microorganisms (GCM) 10K type strain sequencing project: providing services to taxonomists for standard genome sequencing and annotation.</title>
        <authorList>
            <consortium name="The Broad Institute Genomics Platform"/>
            <consortium name="The Broad Institute Genome Sequencing Center for Infectious Disease"/>
            <person name="Wu L."/>
            <person name="Ma J."/>
        </authorList>
    </citation>
    <scope>NUCLEOTIDE SEQUENCE [LARGE SCALE GENOMIC DNA]</scope>
    <source>
        <strain evidence="4">KCTC 13193</strain>
    </source>
</reference>
<feature type="chain" id="PRO_5046476897" evidence="2">
    <location>
        <begin position="28"/>
        <end position="210"/>
    </location>
</feature>
<keyword evidence="2" id="KW-0732">Signal</keyword>
<evidence type="ECO:0000256" key="1">
    <source>
        <dbReference type="SAM" id="MobiDB-lite"/>
    </source>
</evidence>
<dbReference type="RefSeq" id="WP_390303489.1">
    <property type="nucleotide sequence ID" value="NZ_JBHRRZ010000008.1"/>
</dbReference>
<dbReference type="PROSITE" id="PS51257">
    <property type="entry name" value="PROKAR_LIPOPROTEIN"/>
    <property type="match status" value="1"/>
</dbReference>
<accession>A0ABV7A3D5</accession>
<evidence type="ECO:0000313" key="3">
    <source>
        <dbReference type="EMBL" id="MFC2947577.1"/>
    </source>
</evidence>
<sequence>MNKKLIGLILLSVSLLTIVGCSSNSDASSDESAETEKEKVFEETDEIAREFYQAGFELNIPKAHSMLSPAGQENLENEPYVTGIVKEDGSDLHARDMIKEEDYEEYKGEYSDQFKNFSKLNDEYEIRRYDNVYNDESGEVIYYVQPWNGYEFDDGDYNFISMKQNEKGEWKVKEYVDRQLPDDVPSSESGTVIHPFEESEESNEDEYGFE</sequence>
<comment type="caution">
    <text evidence="3">The sequence shown here is derived from an EMBL/GenBank/DDBJ whole genome shotgun (WGS) entry which is preliminary data.</text>
</comment>
<dbReference type="Proteomes" id="UP001595387">
    <property type="component" value="Unassembled WGS sequence"/>
</dbReference>